<accession>A0ABR4NT58</accession>
<comment type="caution">
    <text evidence="4">The sequence shown here is derived from an EMBL/GenBank/DDBJ whole genome shotgun (WGS) entry which is preliminary data.</text>
</comment>
<dbReference type="EMBL" id="JBEVYD010000006">
    <property type="protein sequence ID" value="KAL3231641.1"/>
    <property type="molecule type" value="Genomic_DNA"/>
</dbReference>
<evidence type="ECO:0000259" key="3">
    <source>
        <dbReference type="Pfam" id="PF01591"/>
    </source>
</evidence>
<proteinExistence type="predicted"/>
<organism evidence="4 5">
    <name type="scientific">Nakaseomyces bracarensis</name>
    <dbReference type="NCBI Taxonomy" id="273131"/>
    <lineage>
        <taxon>Eukaryota</taxon>
        <taxon>Fungi</taxon>
        <taxon>Dikarya</taxon>
        <taxon>Ascomycota</taxon>
        <taxon>Saccharomycotina</taxon>
        <taxon>Saccharomycetes</taxon>
        <taxon>Saccharomycetales</taxon>
        <taxon>Saccharomycetaceae</taxon>
        <taxon>Nakaseomyces</taxon>
    </lineage>
</organism>
<dbReference type="Proteomes" id="UP001623330">
    <property type="component" value="Unassembled WGS sequence"/>
</dbReference>
<dbReference type="InterPro" id="IPR003094">
    <property type="entry name" value="6Pfruct_kin"/>
</dbReference>
<evidence type="ECO:0000313" key="4">
    <source>
        <dbReference type="EMBL" id="KAL3231641.1"/>
    </source>
</evidence>
<feature type="domain" description="6-phosphofructo-2-kinase" evidence="3">
    <location>
        <begin position="53"/>
        <end position="254"/>
    </location>
</feature>
<evidence type="ECO:0000256" key="2">
    <source>
        <dbReference type="ARBA" id="ARBA00022840"/>
    </source>
</evidence>
<reference evidence="4 5" key="1">
    <citation type="submission" date="2024-05" db="EMBL/GenBank/DDBJ databases">
        <title>Long read based assembly of the Candida bracarensis genome reveals expanded adhesin content.</title>
        <authorList>
            <person name="Marcet-Houben M."/>
            <person name="Ksiezopolska E."/>
            <person name="Gabaldon T."/>
        </authorList>
    </citation>
    <scope>NUCLEOTIDE SEQUENCE [LARGE SCALE GENOMIC DNA]</scope>
    <source>
        <strain evidence="4 5">CBM6</strain>
    </source>
</reference>
<evidence type="ECO:0000256" key="1">
    <source>
        <dbReference type="ARBA" id="ARBA00022741"/>
    </source>
</evidence>
<name>A0ABR4NT58_9SACH</name>
<evidence type="ECO:0000313" key="5">
    <source>
        <dbReference type="Proteomes" id="UP001623330"/>
    </source>
</evidence>
<sequence>MIDAISNESSTNSLFSMKPMRTTSSLDMSLHDEMGSGSYLSLASLRNSIREKEMEERSRDKFIVILVGLPASGKSTISSHMIQSLKNDATTSYLRSTVYNAGKMRRMLCNGQKKSLELAKDPSEDLFNPANADRKEVYARITLENLIQELDSDICDFAIFDATNSTVERRSFVFKEIYTYNEKPGAKYNLNPIVLQVTCSEEDFVRYNIHNKTFNEDYFDKPYEVAVQDFSKRLKYYHSQFVPFTHKEFDDILEANTNCARGKPTLYYYNVINAGLVNTESLNKSHVRNNTTQSPIVRNTLDVIENFIENYASQYGFSYINRVRQFFDDSVKGLPQIAQNSAMITASFIPSKLSIWEQSNKLRHTTLLKKIVNKDYFSDLSSYSKKFNEMAF</sequence>
<dbReference type="PANTHER" id="PTHR10606">
    <property type="entry name" value="6-PHOSPHOFRUCTO-2-KINASE/FRUCTOSE-2,6-BISPHOSPHATASE"/>
    <property type="match status" value="1"/>
</dbReference>
<dbReference type="InterPro" id="IPR027417">
    <property type="entry name" value="P-loop_NTPase"/>
</dbReference>
<keyword evidence="5" id="KW-1185">Reference proteome</keyword>
<gene>
    <name evidence="4" type="ORF">RNJ44_00176</name>
</gene>
<keyword evidence="1" id="KW-0547">Nucleotide-binding</keyword>
<dbReference type="Pfam" id="PF01591">
    <property type="entry name" value="6PF2K"/>
    <property type="match status" value="1"/>
</dbReference>
<protein>
    <submittedName>
        <fullName evidence="4">6-phosphofructo-2-kinase 2</fullName>
    </submittedName>
</protein>
<dbReference type="InterPro" id="IPR013079">
    <property type="entry name" value="6Phosfructo_kin"/>
</dbReference>
<keyword evidence="2" id="KW-0067">ATP-binding</keyword>
<dbReference type="SUPFAM" id="SSF52540">
    <property type="entry name" value="P-loop containing nucleoside triphosphate hydrolases"/>
    <property type="match status" value="1"/>
</dbReference>
<dbReference type="Gene3D" id="3.40.50.300">
    <property type="entry name" value="P-loop containing nucleotide triphosphate hydrolases"/>
    <property type="match status" value="1"/>
</dbReference>
<dbReference type="PANTHER" id="PTHR10606:SF1">
    <property type="entry name" value="6-PHOSPHOFRUCTO-2-KINASE 2"/>
    <property type="match status" value="1"/>
</dbReference>